<keyword evidence="4" id="KW-1185">Reference proteome</keyword>
<dbReference type="PANTHER" id="PTHR43107">
    <property type="entry name" value="LONG-CHAIN FATTY ACID TRANSPORT PROTEIN"/>
    <property type="match status" value="1"/>
</dbReference>
<dbReference type="PANTHER" id="PTHR43107:SF4">
    <property type="entry name" value="LONG-CHAIN FATTY ACID TRANSPORT PROTEIN 2"/>
    <property type="match status" value="1"/>
</dbReference>
<dbReference type="AlphaFoldDB" id="A0AAW1B187"/>
<dbReference type="GO" id="GO:0005789">
    <property type="term" value="C:endoplasmic reticulum membrane"/>
    <property type="evidence" value="ECO:0007669"/>
    <property type="project" value="TreeGrafter"/>
</dbReference>
<keyword evidence="2" id="KW-0436">Ligase</keyword>
<evidence type="ECO:0000313" key="3">
    <source>
        <dbReference type="EMBL" id="KAK9395677.1"/>
    </source>
</evidence>
<dbReference type="EMBL" id="JAOTOJ010000009">
    <property type="protein sequence ID" value="KAK9395677.1"/>
    <property type="molecule type" value="Genomic_DNA"/>
</dbReference>
<dbReference type="GO" id="GO:0008206">
    <property type="term" value="P:bile acid metabolic process"/>
    <property type="evidence" value="ECO:0007669"/>
    <property type="project" value="TreeGrafter"/>
</dbReference>
<comment type="similarity">
    <text evidence="1">Belongs to the ATP-dependent AMP-binding enzyme family.</text>
</comment>
<evidence type="ECO:0000256" key="1">
    <source>
        <dbReference type="ARBA" id="ARBA00006432"/>
    </source>
</evidence>
<evidence type="ECO:0000256" key="2">
    <source>
        <dbReference type="ARBA" id="ARBA00022598"/>
    </source>
</evidence>
<dbReference type="GO" id="GO:0004467">
    <property type="term" value="F:long-chain fatty acid-CoA ligase activity"/>
    <property type="evidence" value="ECO:0007669"/>
    <property type="project" value="TreeGrafter"/>
</dbReference>
<protein>
    <submittedName>
        <fullName evidence="3">Very long-chain acyl-CoA synthetase-like</fullName>
    </submittedName>
</protein>
<reference evidence="3 4" key="1">
    <citation type="journal article" date="2024" name="Proc. Natl. Acad. Sci. U.S.A.">
        <title>The genetic regulatory architecture and epigenomic basis for age-related changes in rattlesnake venom.</title>
        <authorList>
            <person name="Hogan M.P."/>
            <person name="Holding M.L."/>
            <person name="Nystrom G.S."/>
            <person name="Colston T.J."/>
            <person name="Bartlett D.A."/>
            <person name="Mason A.J."/>
            <person name="Ellsworth S.A."/>
            <person name="Rautsaw R.M."/>
            <person name="Lawrence K.C."/>
            <person name="Strickland J.L."/>
            <person name="He B."/>
            <person name="Fraser P."/>
            <person name="Margres M.J."/>
            <person name="Gilbert D.M."/>
            <person name="Gibbs H.L."/>
            <person name="Parkinson C.L."/>
            <person name="Rokyta D.R."/>
        </authorList>
    </citation>
    <scope>NUCLEOTIDE SEQUENCE [LARGE SCALE GENOMIC DNA]</scope>
    <source>
        <strain evidence="3">DRR0105</strain>
    </source>
</reference>
<dbReference type="GO" id="GO:0044539">
    <property type="term" value="P:long-chain fatty acid import into cell"/>
    <property type="evidence" value="ECO:0007669"/>
    <property type="project" value="TreeGrafter"/>
</dbReference>
<sequence length="71" mass="8411">MPNYAIPHFIRIREALEITGTFKQCKNQLVKEEFDPITITEPLFFLDNSEKSFVPLTLQIYHSITEKKRKL</sequence>
<organism evidence="3 4">
    <name type="scientific">Crotalus adamanteus</name>
    <name type="common">Eastern diamondback rattlesnake</name>
    <dbReference type="NCBI Taxonomy" id="8729"/>
    <lineage>
        <taxon>Eukaryota</taxon>
        <taxon>Metazoa</taxon>
        <taxon>Chordata</taxon>
        <taxon>Craniata</taxon>
        <taxon>Vertebrata</taxon>
        <taxon>Euteleostomi</taxon>
        <taxon>Lepidosauria</taxon>
        <taxon>Squamata</taxon>
        <taxon>Bifurcata</taxon>
        <taxon>Unidentata</taxon>
        <taxon>Episquamata</taxon>
        <taxon>Toxicofera</taxon>
        <taxon>Serpentes</taxon>
        <taxon>Colubroidea</taxon>
        <taxon>Viperidae</taxon>
        <taxon>Crotalinae</taxon>
        <taxon>Crotalus</taxon>
    </lineage>
</organism>
<evidence type="ECO:0000313" key="4">
    <source>
        <dbReference type="Proteomes" id="UP001474421"/>
    </source>
</evidence>
<dbReference type="GO" id="GO:0005886">
    <property type="term" value="C:plasma membrane"/>
    <property type="evidence" value="ECO:0007669"/>
    <property type="project" value="TreeGrafter"/>
</dbReference>
<gene>
    <name evidence="3" type="ORF">NXF25_019038</name>
</gene>
<name>A0AAW1B187_CROAD</name>
<accession>A0AAW1B187</accession>
<dbReference type="GO" id="GO:0005324">
    <property type="term" value="F:long-chain fatty acid transmembrane transporter activity"/>
    <property type="evidence" value="ECO:0007669"/>
    <property type="project" value="TreeGrafter"/>
</dbReference>
<proteinExistence type="inferred from homology"/>
<dbReference type="Proteomes" id="UP001474421">
    <property type="component" value="Unassembled WGS sequence"/>
</dbReference>
<comment type="caution">
    <text evidence="3">The sequence shown here is derived from an EMBL/GenBank/DDBJ whole genome shotgun (WGS) entry which is preliminary data.</text>
</comment>